<dbReference type="SUPFAM" id="SSF54909">
    <property type="entry name" value="Dimeric alpha+beta barrel"/>
    <property type="match status" value="1"/>
</dbReference>
<dbReference type="InterPro" id="IPR019887">
    <property type="entry name" value="Tscrpt_reg_AsnC/Lrp_C"/>
</dbReference>
<dbReference type="Pfam" id="PF01037">
    <property type="entry name" value="AsnC_trans_reg"/>
    <property type="match status" value="1"/>
</dbReference>
<evidence type="ECO:0000313" key="2">
    <source>
        <dbReference type="EMBL" id="MBK3332718.1"/>
    </source>
</evidence>
<dbReference type="Proteomes" id="UP000772812">
    <property type="component" value="Unassembled WGS sequence"/>
</dbReference>
<evidence type="ECO:0000259" key="1">
    <source>
        <dbReference type="Pfam" id="PF01037"/>
    </source>
</evidence>
<gene>
    <name evidence="2" type="ORF">GWK41_06520</name>
</gene>
<protein>
    <submittedName>
        <fullName evidence="2">Lrp/AsnC family transcriptional regulator</fullName>
    </submittedName>
</protein>
<sequence>MEEQLNEAPIPFSQLLKEIDIKDKSTAYVLIEANPPDIPYIMEELSKIENVKSADVVTGIYDIIVFLEGEDQNEIGKVVIRDIHSIKGVKKATTCMVVKI</sequence>
<reference evidence="2 3" key="1">
    <citation type="journal article" date="2021" name="Syst. Appl. Microbiol.">
        <title>Persephonella atlantica sp. nov.: How to adapt to physico-chemical gradients in high temperature hydrothermal habitats.</title>
        <authorList>
            <person name="Francois D.X."/>
            <person name="Godfroy A."/>
            <person name="Mathien C."/>
            <person name="Aube J."/>
            <person name="Cathalot C."/>
            <person name="Lesongeur F."/>
            <person name="L'Haridon S."/>
            <person name="Philippon X."/>
            <person name="Roussel E.G."/>
        </authorList>
    </citation>
    <scope>NUCLEOTIDE SEQUENCE [LARGE SCALE GENOMIC DNA]</scope>
    <source>
        <strain evidence="2 3">MO1340</strain>
    </source>
</reference>
<dbReference type="RefSeq" id="WP_200674134.1">
    <property type="nucleotide sequence ID" value="NZ_JAACYA010000002.1"/>
</dbReference>
<feature type="domain" description="Transcription regulator AsnC/Lrp ligand binding" evidence="1">
    <location>
        <begin position="29"/>
        <end position="99"/>
    </location>
</feature>
<proteinExistence type="predicted"/>
<dbReference type="EMBL" id="JAACYA010000002">
    <property type="protein sequence ID" value="MBK3332718.1"/>
    <property type="molecule type" value="Genomic_DNA"/>
</dbReference>
<comment type="caution">
    <text evidence="2">The sequence shown here is derived from an EMBL/GenBank/DDBJ whole genome shotgun (WGS) entry which is preliminary data.</text>
</comment>
<dbReference type="Gene3D" id="3.30.70.920">
    <property type="match status" value="1"/>
</dbReference>
<evidence type="ECO:0000313" key="3">
    <source>
        <dbReference type="Proteomes" id="UP000772812"/>
    </source>
</evidence>
<dbReference type="InterPro" id="IPR011008">
    <property type="entry name" value="Dimeric_a/b-barrel"/>
</dbReference>
<name>A0ABS1GIE5_9AQUI</name>
<keyword evidence="3" id="KW-1185">Reference proteome</keyword>
<accession>A0ABS1GIE5</accession>
<organism evidence="2 3">
    <name type="scientific">Persephonella atlantica</name>
    <dbReference type="NCBI Taxonomy" id="2699429"/>
    <lineage>
        <taxon>Bacteria</taxon>
        <taxon>Pseudomonadati</taxon>
        <taxon>Aquificota</taxon>
        <taxon>Aquificia</taxon>
        <taxon>Aquificales</taxon>
        <taxon>Hydrogenothermaceae</taxon>
        <taxon>Persephonella</taxon>
    </lineage>
</organism>